<reference evidence="1" key="1">
    <citation type="journal article" date="2015" name="Nature">
        <title>Complex archaea that bridge the gap between prokaryotes and eukaryotes.</title>
        <authorList>
            <person name="Spang A."/>
            <person name="Saw J.H."/>
            <person name="Jorgensen S.L."/>
            <person name="Zaremba-Niedzwiedzka K."/>
            <person name="Martijn J."/>
            <person name="Lind A.E."/>
            <person name="van Eijk R."/>
            <person name="Schleper C."/>
            <person name="Guy L."/>
            <person name="Ettema T.J."/>
        </authorList>
    </citation>
    <scope>NUCLEOTIDE SEQUENCE</scope>
</reference>
<dbReference type="InterPro" id="IPR043519">
    <property type="entry name" value="NT_sf"/>
</dbReference>
<dbReference type="EMBL" id="LAZR01006253">
    <property type="protein sequence ID" value="KKM93533.1"/>
    <property type="molecule type" value="Genomic_DNA"/>
</dbReference>
<organism evidence="1">
    <name type="scientific">marine sediment metagenome</name>
    <dbReference type="NCBI Taxonomy" id="412755"/>
    <lineage>
        <taxon>unclassified sequences</taxon>
        <taxon>metagenomes</taxon>
        <taxon>ecological metagenomes</taxon>
    </lineage>
</organism>
<dbReference type="Gene3D" id="3.30.460.10">
    <property type="entry name" value="Beta Polymerase, domain 2"/>
    <property type="match status" value="1"/>
</dbReference>
<dbReference type="AlphaFoldDB" id="A0A0F9LJH2"/>
<gene>
    <name evidence="1" type="ORF">LCGC14_1207400</name>
</gene>
<evidence type="ECO:0000313" key="1">
    <source>
        <dbReference type="EMBL" id="KKM93533.1"/>
    </source>
</evidence>
<proteinExistence type="predicted"/>
<protein>
    <submittedName>
        <fullName evidence="1">Uncharacterized protein</fullName>
    </submittedName>
</protein>
<name>A0A0F9LJH2_9ZZZZ</name>
<comment type="caution">
    <text evidence="1">The sequence shown here is derived from an EMBL/GenBank/DDBJ whole genome shotgun (WGS) entry which is preliminary data.</text>
</comment>
<sequence>MKTKMRLSRAWPLANKIQMELEPACERIEKAGSVRRASPKDTVGDIEFVIIPRLCPELPAQISLFSDEPPTMVSALDMVLDKMVREKENFRRGDKNGPSLKSFLIQFDEDGSELGLELWITTPQQWGYIFALHTTGC</sequence>
<accession>A0A0F9LJH2</accession>